<evidence type="ECO:0000313" key="1">
    <source>
        <dbReference type="EMBL" id="MCY1009556.1"/>
    </source>
</evidence>
<organism evidence="1 2">
    <name type="scientific">Nannocystis pusilla</name>
    <dbReference type="NCBI Taxonomy" id="889268"/>
    <lineage>
        <taxon>Bacteria</taxon>
        <taxon>Pseudomonadati</taxon>
        <taxon>Myxococcota</taxon>
        <taxon>Polyangia</taxon>
        <taxon>Nannocystales</taxon>
        <taxon>Nannocystaceae</taxon>
        <taxon>Nannocystis</taxon>
    </lineage>
</organism>
<name>A0A9X3ET94_9BACT</name>
<dbReference type="Proteomes" id="UP001150924">
    <property type="component" value="Unassembled WGS sequence"/>
</dbReference>
<reference evidence="1" key="1">
    <citation type="submission" date="2022-11" db="EMBL/GenBank/DDBJ databases">
        <title>Minimal conservation of predation-associated metabolite biosynthetic gene clusters underscores biosynthetic potential of Myxococcota including descriptions for ten novel species: Archangium lansinium sp. nov., Myxococcus landrumus sp. nov., Nannocystis bai.</title>
        <authorList>
            <person name="Ahearne A."/>
            <person name="Stevens C."/>
            <person name="Phillips K."/>
        </authorList>
    </citation>
    <scope>NUCLEOTIDE SEQUENCE</scope>
    <source>
        <strain evidence="1">Na p29</strain>
    </source>
</reference>
<accession>A0A9X3ET94</accession>
<gene>
    <name evidence="1" type="ORF">OV079_29125</name>
</gene>
<proteinExistence type="predicted"/>
<dbReference type="RefSeq" id="WP_267772220.1">
    <property type="nucleotide sequence ID" value="NZ_JAPNKE010000002.1"/>
</dbReference>
<evidence type="ECO:0000313" key="2">
    <source>
        <dbReference type="Proteomes" id="UP001150924"/>
    </source>
</evidence>
<comment type="caution">
    <text evidence="1">The sequence shown here is derived from an EMBL/GenBank/DDBJ whole genome shotgun (WGS) entry which is preliminary data.</text>
</comment>
<sequence length="77" mass="8036">MSSRTGCSARSCSPPRGARWVKLERGASARVVAAEAPRAGDLAARPDPADEVLAARLPRLALTELGDPPPLLLDFSA</sequence>
<keyword evidence="2" id="KW-1185">Reference proteome</keyword>
<dbReference type="EMBL" id="JAPNKE010000002">
    <property type="protein sequence ID" value="MCY1009556.1"/>
    <property type="molecule type" value="Genomic_DNA"/>
</dbReference>
<dbReference type="AlphaFoldDB" id="A0A9X3ET94"/>
<protein>
    <submittedName>
        <fullName evidence="1">Uncharacterized protein</fullName>
    </submittedName>
</protein>